<accession>A0A1A3NFY6</accession>
<reference evidence="2 3" key="1">
    <citation type="submission" date="2016-06" db="EMBL/GenBank/DDBJ databases">
        <authorList>
            <person name="Kjaerup R.B."/>
            <person name="Dalgaard T.S."/>
            <person name="Juul-Madsen H.R."/>
        </authorList>
    </citation>
    <scope>NUCLEOTIDE SEQUENCE [LARGE SCALE GENOMIC DNA]</scope>
    <source>
        <strain evidence="2 3">1245139.5</strain>
    </source>
</reference>
<protein>
    <submittedName>
        <fullName evidence="2">DUF4440 domain-containing protein</fullName>
    </submittedName>
</protein>
<gene>
    <name evidence="2" type="ORF">A5636_18030</name>
</gene>
<dbReference type="InterPro" id="IPR037401">
    <property type="entry name" value="SnoaL-like"/>
</dbReference>
<dbReference type="InterPro" id="IPR032710">
    <property type="entry name" value="NTF2-like_dom_sf"/>
</dbReference>
<dbReference type="PANTHER" id="PTHR41252">
    <property type="entry name" value="BLR2505 PROTEIN"/>
    <property type="match status" value="1"/>
</dbReference>
<dbReference type="Gene3D" id="3.10.450.50">
    <property type="match status" value="1"/>
</dbReference>
<evidence type="ECO:0000313" key="3">
    <source>
        <dbReference type="Proteomes" id="UP000093629"/>
    </source>
</evidence>
<dbReference type="PANTHER" id="PTHR41252:SF1">
    <property type="entry name" value="BLR2505 PROTEIN"/>
    <property type="match status" value="1"/>
</dbReference>
<dbReference type="Proteomes" id="UP000093629">
    <property type="component" value="Unassembled WGS sequence"/>
</dbReference>
<organism evidence="2 3">
    <name type="scientific">Mycobacterium asiaticum</name>
    <dbReference type="NCBI Taxonomy" id="1790"/>
    <lineage>
        <taxon>Bacteria</taxon>
        <taxon>Bacillati</taxon>
        <taxon>Actinomycetota</taxon>
        <taxon>Actinomycetes</taxon>
        <taxon>Mycobacteriales</taxon>
        <taxon>Mycobacteriaceae</taxon>
        <taxon>Mycobacterium</taxon>
    </lineage>
</organism>
<evidence type="ECO:0000259" key="1">
    <source>
        <dbReference type="Pfam" id="PF12680"/>
    </source>
</evidence>
<keyword evidence="3" id="KW-1185">Reference proteome</keyword>
<feature type="domain" description="SnoaL-like" evidence="1">
    <location>
        <begin position="14"/>
        <end position="108"/>
    </location>
</feature>
<comment type="caution">
    <text evidence="2">The sequence shown here is derived from an EMBL/GenBank/DDBJ whole genome shotgun (WGS) entry which is preliminary data.</text>
</comment>
<dbReference type="CDD" id="cd00531">
    <property type="entry name" value="NTF2_like"/>
    <property type="match status" value="1"/>
</dbReference>
<dbReference type="RefSeq" id="WP_065156943.1">
    <property type="nucleotide sequence ID" value="NZ_LZLQ01000015.1"/>
</dbReference>
<dbReference type="OrthoDB" id="5176305at2"/>
<name>A0A1A3NFY6_MYCAS</name>
<dbReference type="AlphaFoldDB" id="A0A1A3NFY6"/>
<sequence length="130" mass="13999">MSEQEQNIKLIKKGYEAFNAGDGDTVMSLFDDKVEWIQPGDSAISGTYHGKQEIAELLAKMGEKQTSVTNDHILADGDLVVMLGQTTVAGETTDAATVFTVRDGQTVRVQAYGDTAALERIFGKKQVATA</sequence>
<dbReference type="Pfam" id="PF12680">
    <property type="entry name" value="SnoaL_2"/>
    <property type="match status" value="1"/>
</dbReference>
<dbReference type="SUPFAM" id="SSF54427">
    <property type="entry name" value="NTF2-like"/>
    <property type="match status" value="1"/>
</dbReference>
<proteinExistence type="predicted"/>
<dbReference type="EMBL" id="LZLQ01000015">
    <property type="protein sequence ID" value="OBK19312.1"/>
    <property type="molecule type" value="Genomic_DNA"/>
</dbReference>
<evidence type="ECO:0000313" key="2">
    <source>
        <dbReference type="EMBL" id="OBK19312.1"/>
    </source>
</evidence>